<name>A0AAJ1JP05_9ENTR</name>
<keyword evidence="3" id="KW-0540">Nuclease</keyword>
<proteinExistence type="predicted"/>
<protein>
    <submittedName>
        <fullName evidence="3">HNH endonuclease</fullName>
    </submittedName>
</protein>
<dbReference type="CDD" id="cd00085">
    <property type="entry name" value="HNHc"/>
    <property type="match status" value="1"/>
</dbReference>
<dbReference type="InterPro" id="IPR003615">
    <property type="entry name" value="HNH_nuc"/>
</dbReference>
<dbReference type="Pfam" id="PF13391">
    <property type="entry name" value="HNH_2"/>
    <property type="match status" value="1"/>
</dbReference>
<dbReference type="GO" id="GO:0004519">
    <property type="term" value="F:endonuclease activity"/>
    <property type="evidence" value="ECO:0007669"/>
    <property type="project" value="UniProtKB-KW"/>
</dbReference>
<evidence type="ECO:0000259" key="2">
    <source>
        <dbReference type="Pfam" id="PF26340"/>
    </source>
</evidence>
<dbReference type="EMBL" id="JAKIHV010000008">
    <property type="protein sequence ID" value="MDE9624340.1"/>
    <property type="molecule type" value="Genomic_DNA"/>
</dbReference>
<dbReference type="AlphaFoldDB" id="A0AAJ1JP05"/>
<evidence type="ECO:0000259" key="1">
    <source>
        <dbReference type="Pfam" id="PF13391"/>
    </source>
</evidence>
<feature type="domain" description="HNH nuclease" evidence="1">
    <location>
        <begin position="182"/>
        <end position="236"/>
    </location>
</feature>
<dbReference type="Gene3D" id="1.10.30.50">
    <property type="match status" value="1"/>
</dbReference>
<organism evidence="3 4">
    <name type="scientific">Citrobacter portucalensis</name>
    <dbReference type="NCBI Taxonomy" id="1639133"/>
    <lineage>
        <taxon>Bacteria</taxon>
        <taxon>Pseudomonadati</taxon>
        <taxon>Pseudomonadota</taxon>
        <taxon>Gammaproteobacteria</taxon>
        <taxon>Enterobacterales</taxon>
        <taxon>Enterobacteriaceae</taxon>
        <taxon>Citrobacter</taxon>
        <taxon>Citrobacter freundii complex</taxon>
    </lineage>
</organism>
<comment type="caution">
    <text evidence="3">The sequence shown here is derived from an EMBL/GenBank/DDBJ whole genome shotgun (WGS) entry which is preliminary data.</text>
</comment>
<keyword evidence="3" id="KW-0255">Endonuclease</keyword>
<dbReference type="Proteomes" id="UP001147046">
    <property type="component" value="Unassembled WGS sequence"/>
</dbReference>
<dbReference type="PIRSF" id="PIRSF030850">
    <property type="entry name" value="UCP030850"/>
    <property type="match status" value="1"/>
</dbReference>
<evidence type="ECO:0000313" key="4">
    <source>
        <dbReference type="Proteomes" id="UP001147046"/>
    </source>
</evidence>
<keyword evidence="3" id="KW-0378">Hydrolase</keyword>
<dbReference type="InterPro" id="IPR058813">
    <property type="entry name" value="DNA-SBD_ScoMcrA"/>
</dbReference>
<dbReference type="NCBIfam" id="NF045808">
    <property type="entry name" value="PT-DNA_restrict"/>
    <property type="match status" value="1"/>
</dbReference>
<dbReference type="RefSeq" id="WP_193134963.1">
    <property type="nucleotide sequence ID" value="NZ_JAKIHV010000008.1"/>
</dbReference>
<accession>A0AAJ1JP05</accession>
<reference evidence="3" key="1">
    <citation type="submission" date="2022-01" db="EMBL/GenBank/DDBJ databases">
        <title>Genetic Characterization of Carbapenem-resistant Citrobacter spp. from China: a multicenter study.</title>
        <authorList>
            <person name="Ye L."/>
        </authorList>
    </citation>
    <scope>NUCLEOTIDE SEQUENCE</scope>
    <source>
        <strain evidence="3">IR5464</strain>
    </source>
</reference>
<evidence type="ECO:0000313" key="3">
    <source>
        <dbReference type="EMBL" id="MDE9624340.1"/>
    </source>
</evidence>
<feature type="domain" description="ScoMcrA-like DNA sulfur-binding" evidence="2">
    <location>
        <begin position="5"/>
        <end position="158"/>
    </location>
</feature>
<dbReference type="InterPro" id="IPR011396">
    <property type="entry name" value="PT_DNA_restrict"/>
</dbReference>
<dbReference type="Pfam" id="PF26340">
    <property type="entry name" value="DNA-SBD_ScoMcrA"/>
    <property type="match status" value="1"/>
</dbReference>
<sequence>MTSSKSLQQAIADITIWRKGEQRAPHKPLLLLHVLAGYQQGHDRLFDYGSEVRAPLHSLLERFGPQRAQYRPDMPFWRLQGDGFWELQNAEHCSTSGSSKQPPAGELVTHNVAGGFDEQHFALLKKSKNLINTLAQQILEAHFTESIQEEIADELGFDILQIRKQRDPLFRQQVLRAYNYKCAICGFNMRHDSTSVALEAAHIKWKQHGGPCEISNGLALCAIHHKAFDKGSIGLDESMRVQVSPAVNGSGMVGRLFWDFDGKEIALPMMRENYPKEGFVEWHRKEVFRGWVRRPDSNFTPNRLISM</sequence>
<gene>
    <name evidence="3" type="ORF">L2102_13500</name>
</gene>